<evidence type="ECO:0000313" key="1">
    <source>
        <dbReference type="EMBL" id="RUP49552.1"/>
    </source>
</evidence>
<accession>A0A433DFC8</accession>
<keyword evidence="2" id="KW-1185">Reference proteome</keyword>
<dbReference type="Proteomes" id="UP000268093">
    <property type="component" value="Unassembled WGS sequence"/>
</dbReference>
<sequence>MNHHNRPAPKDTERDQKKDLKRRAAEQSAADWNTLLIWARRERGPFYDPMTHTYHVDRNSDRYFAGYTELDREEAMMSAAGARSEDESMPPMPPSLTPASAVPKVVVSSPAYHGLADPTLISTANGTNSEPMAGSSLSASTPATGIAAASKSGGSPARPRGRPRYVNDSPWLL</sequence>
<gene>
    <name evidence="1" type="ORF">BC936DRAFT_142250</name>
</gene>
<dbReference type="OrthoDB" id="5550090at2759"/>
<dbReference type="AlphaFoldDB" id="A0A433DFC8"/>
<comment type="caution">
    <text evidence="1">The sequence shown here is derived from an EMBL/GenBank/DDBJ whole genome shotgun (WGS) entry which is preliminary data.</text>
</comment>
<name>A0A433DFC8_9FUNG</name>
<reference evidence="1 2" key="1">
    <citation type="journal article" date="2018" name="New Phytol.">
        <title>Phylogenomics of Endogonaceae and evolution of mycorrhizas within Mucoromycota.</title>
        <authorList>
            <person name="Chang Y."/>
            <person name="Desiro A."/>
            <person name="Na H."/>
            <person name="Sandor L."/>
            <person name="Lipzen A."/>
            <person name="Clum A."/>
            <person name="Barry K."/>
            <person name="Grigoriev I.V."/>
            <person name="Martin F.M."/>
            <person name="Stajich J.E."/>
            <person name="Smith M.E."/>
            <person name="Bonito G."/>
            <person name="Spatafora J.W."/>
        </authorList>
    </citation>
    <scope>NUCLEOTIDE SEQUENCE [LARGE SCALE GENOMIC DNA]</scope>
    <source>
        <strain evidence="1 2">GMNB39</strain>
    </source>
</reference>
<protein>
    <submittedName>
        <fullName evidence="1">Uncharacterized protein</fullName>
    </submittedName>
</protein>
<organism evidence="1 2">
    <name type="scientific">Jimgerdemannia flammicorona</name>
    <dbReference type="NCBI Taxonomy" id="994334"/>
    <lineage>
        <taxon>Eukaryota</taxon>
        <taxon>Fungi</taxon>
        <taxon>Fungi incertae sedis</taxon>
        <taxon>Mucoromycota</taxon>
        <taxon>Mucoromycotina</taxon>
        <taxon>Endogonomycetes</taxon>
        <taxon>Endogonales</taxon>
        <taxon>Endogonaceae</taxon>
        <taxon>Jimgerdemannia</taxon>
    </lineage>
</organism>
<proteinExistence type="predicted"/>
<evidence type="ECO:0000313" key="2">
    <source>
        <dbReference type="Proteomes" id="UP000268093"/>
    </source>
</evidence>
<dbReference type="EMBL" id="RBNI01002212">
    <property type="protein sequence ID" value="RUP49552.1"/>
    <property type="molecule type" value="Genomic_DNA"/>
</dbReference>